<protein>
    <submittedName>
        <fullName evidence="1">Unannotated protein</fullName>
    </submittedName>
</protein>
<gene>
    <name evidence="1" type="ORF">UFOPK2761_00277</name>
</gene>
<dbReference type="AlphaFoldDB" id="A0A6J6RY88"/>
<reference evidence="1" key="1">
    <citation type="submission" date="2020-05" db="EMBL/GenBank/DDBJ databases">
        <authorList>
            <person name="Chiriac C."/>
            <person name="Salcher M."/>
            <person name="Ghai R."/>
            <person name="Kavagutti S V."/>
        </authorList>
    </citation>
    <scope>NUCLEOTIDE SEQUENCE</scope>
</reference>
<accession>A0A6J6RY88</accession>
<name>A0A6J6RY88_9ZZZZ</name>
<dbReference type="EMBL" id="CAEZYQ010000001">
    <property type="protein sequence ID" value="CAB4727544.1"/>
    <property type="molecule type" value="Genomic_DNA"/>
</dbReference>
<evidence type="ECO:0000313" key="1">
    <source>
        <dbReference type="EMBL" id="CAB4727544.1"/>
    </source>
</evidence>
<organism evidence="1">
    <name type="scientific">freshwater metagenome</name>
    <dbReference type="NCBI Taxonomy" id="449393"/>
    <lineage>
        <taxon>unclassified sequences</taxon>
        <taxon>metagenomes</taxon>
        <taxon>ecological metagenomes</taxon>
    </lineage>
</organism>
<sequence>MDRPDAGTVWVLTGYDSEFLAVFATREAAEEGRPLHIEADRRRCAASPMETVRDTPWTPPDTAVFEASVHEWPPPCAGLKPRCDGGD</sequence>
<proteinExistence type="predicted"/>